<dbReference type="EMBL" id="JABWDY010010702">
    <property type="protein sequence ID" value="KAF5200472.1"/>
    <property type="molecule type" value="Genomic_DNA"/>
</dbReference>
<evidence type="ECO:0000313" key="1">
    <source>
        <dbReference type="EMBL" id="KAF5200472.1"/>
    </source>
</evidence>
<dbReference type="PANTHER" id="PTHR31431:SF1">
    <property type="entry name" value="NUCLEOPORIN NUP188"/>
    <property type="match status" value="1"/>
</dbReference>
<dbReference type="AlphaFoldDB" id="A0A7J6WWN8"/>
<dbReference type="GO" id="GO:0017056">
    <property type="term" value="F:structural constituent of nuclear pore"/>
    <property type="evidence" value="ECO:0007669"/>
    <property type="project" value="InterPro"/>
</dbReference>
<organism evidence="1 2">
    <name type="scientific">Thalictrum thalictroides</name>
    <name type="common">Rue-anemone</name>
    <name type="synonym">Anemone thalictroides</name>
    <dbReference type="NCBI Taxonomy" id="46969"/>
    <lineage>
        <taxon>Eukaryota</taxon>
        <taxon>Viridiplantae</taxon>
        <taxon>Streptophyta</taxon>
        <taxon>Embryophyta</taxon>
        <taxon>Tracheophyta</taxon>
        <taxon>Spermatophyta</taxon>
        <taxon>Magnoliopsida</taxon>
        <taxon>Ranunculales</taxon>
        <taxon>Ranunculaceae</taxon>
        <taxon>Thalictroideae</taxon>
        <taxon>Thalictrum</taxon>
    </lineage>
</organism>
<dbReference type="PANTHER" id="PTHR31431">
    <property type="entry name" value="NUCLEOPORIN NUP188 HOMOLOG"/>
    <property type="match status" value="1"/>
</dbReference>
<dbReference type="Proteomes" id="UP000554482">
    <property type="component" value="Unassembled WGS sequence"/>
</dbReference>
<accession>A0A7J6WWN8</accession>
<sequence length="943" mass="106191">MLVIVGWSSMLQLDDGTLGLILDIICKIYRGEESLCVQFWDRDSFIDGPIRSLLNTLEVEFPFRVTKLVRLLSALCEGTWPAECTYNFLDRSVGISSMFVLSGDGEENFSQTVKTPHALNVPEVEDLLIPSQTRGRVLRVIDRNTVLVRWEYKESGVLVLLLRLARQLYLNNYEETHSVLDLLYRLVSFNKAVCSSLVNFDDSSSMQTARINGCVENSMRVDVVEIVCTLVRNLSPNVRSVVVMSRSVSILTEMLKCSPSHVSEVVLKKNIFNLASKTDNFDMHTNDSGMWLLSGGLARMLSIDAEQTEDCCSLTLSLLDFTKQLLETGAEDDVSMALVVFCLQYIFVNHELWKYRVKCARWKVTLKVLELLKICLKSIPSSLKLSIITRDIILCDSSVHSTLCWIMCITAQTLEKLRICRLYDVEEIEGLQMAVRSALDVVFNVLTALPKDTLFSLPGFYQTMLSSTTKPIPVVTAVISLISFFYDHAIQVGAAKVLSMLCIIAENTEPRLFGTISLVSDDKQITGLRSSIFEILGEETPRSEDLLVATLKLLTSAACHQPAFLISIMAPMDNTDNSSSSVDGIKQKSVKASLQSLKFKETSIVNALLQYIKRSEDLIESNPHILLEVLTFLKVLWQGNAQYVQILEFFKTSEMFWKWLSSILEALTNNGRHKLLGNNSQSLAYKYQCHSAVLDIMAYDLFLEKKILQVDYPTQQSSHKSKASCPANVLNVWCESSALDNQIKSYASCEYDCEVLIHAKISSNMFLVHVMAKVITGDTGSLSLPLIGKIQDISKKLSSQPAFCELLTQYSQRGYSGGKELNQLILSDLYYHMQGELEGRAVNSVPFKELTQCLLQLNFYQTEQKYRRDFLDHASDAYVFDCVCLQRDVGLEYWDHSKWKTSKAVAERMLLNMRDANVMSFLSSSKLYALKALTTILSVYGGK</sequence>
<keyword evidence="2" id="KW-1185">Reference proteome</keyword>
<protein>
    <submittedName>
        <fullName evidence="1">Nucleoporin</fullName>
    </submittedName>
</protein>
<gene>
    <name evidence="1" type="ORF">FRX31_009941</name>
</gene>
<dbReference type="InterPro" id="IPR044840">
    <property type="entry name" value="Nup188"/>
</dbReference>
<dbReference type="GO" id="GO:0006405">
    <property type="term" value="P:RNA export from nucleus"/>
    <property type="evidence" value="ECO:0007669"/>
    <property type="project" value="TreeGrafter"/>
</dbReference>
<name>A0A7J6WWN8_THATH</name>
<proteinExistence type="predicted"/>
<dbReference type="GO" id="GO:0044611">
    <property type="term" value="C:nuclear pore inner ring"/>
    <property type="evidence" value="ECO:0007669"/>
    <property type="project" value="TreeGrafter"/>
</dbReference>
<dbReference type="GO" id="GO:0006606">
    <property type="term" value="P:protein import into nucleus"/>
    <property type="evidence" value="ECO:0007669"/>
    <property type="project" value="TreeGrafter"/>
</dbReference>
<dbReference type="OrthoDB" id="552259at2759"/>
<comment type="caution">
    <text evidence="1">The sequence shown here is derived from an EMBL/GenBank/DDBJ whole genome shotgun (WGS) entry which is preliminary data.</text>
</comment>
<feature type="non-terminal residue" evidence="1">
    <location>
        <position position="943"/>
    </location>
</feature>
<evidence type="ECO:0000313" key="2">
    <source>
        <dbReference type="Proteomes" id="UP000554482"/>
    </source>
</evidence>
<reference evidence="1 2" key="1">
    <citation type="submission" date="2020-06" db="EMBL/GenBank/DDBJ databases">
        <title>Transcriptomic and genomic resources for Thalictrum thalictroides and T. hernandezii: Facilitating candidate gene discovery in an emerging model plant lineage.</title>
        <authorList>
            <person name="Arias T."/>
            <person name="Riano-Pachon D.M."/>
            <person name="Di Stilio V.S."/>
        </authorList>
    </citation>
    <scope>NUCLEOTIDE SEQUENCE [LARGE SCALE GENOMIC DNA]</scope>
    <source>
        <strain evidence="2">cv. WT478/WT964</strain>
        <tissue evidence="1">Leaves</tissue>
    </source>
</reference>